<keyword evidence="4 16" id="KW-0349">Heme</keyword>
<dbReference type="SUPFAM" id="SSF52218">
    <property type="entry name" value="Flavoproteins"/>
    <property type="match status" value="1"/>
</dbReference>
<dbReference type="RefSeq" id="XP_017994385.1">
    <property type="nucleotide sequence ID" value="XM_018143985.1"/>
</dbReference>
<comment type="cofactor">
    <cofactor evidence="16">
        <name>FAD</name>
        <dbReference type="ChEBI" id="CHEBI:57692"/>
    </cofactor>
    <cofactor evidence="16">
        <name>FMN</name>
        <dbReference type="ChEBI" id="CHEBI:58210"/>
    </cofactor>
</comment>
<keyword evidence="8 16" id="KW-0274">FAD</keyword>
<evidence type="ECO:0000259" key="19">
    <source>
        <dbReference type="PROSITE" id="PS51384"/>
    </source>
</evidence>
<comment type="similarity">
    <text evidence="2 16">In the N-terminal section; belongs to the cytochrome P450 family.</text>
</comment>
<dbReference type="PIRSF" id="PIRSF000209">
    <property type="entry name" value="Bifunctional_P450_P450R"/>
    <property type="match status" value="1"/>
</dbReference>
<dbReference type="InterPro" id="IPR017927">
    <property type="entry name" value="FAD-bd_FR_type"/>
</dbReference>
<keyword evidence="3 16" id="KW-0813">Transport</keyword>
<dbReference type="PROSITE" id="PS51384">
    <property type="entry name" value="FAD_FR"/>
    <property type="match status" value="1"/>
</dbReference>
<feature type="domain" description="FAD-binding FR-type" evidence="19">
    <location>
        <begin position="683"/>
        <end position="916"/>
    </location>
</feature>
<proteinExistence type="inferred from homology"/>
<accession>A0A0N1GWR4</accession>
<dbReference type="PROSITE" id="PS50902">
    <property type="entry name" value="FLAVODOXIN_LIKE"/>
    <property type="match status" value="1"/>
</dbReference>
<dbReference type="PROSITE" id="PS00086">
    <property type="entry name" value="CYTOCHROME_P450"/>
    <property type="match status" value="1"/>
</dbReference>
<dbReference type="GeneID" id="28735865"/>
<dbReference type="SUPFAM" id="SSF63380">
    <property type="entry name" value="Riboflavin synthase domain-like"/>
    <property type="match status" value="1"/>
</dbReference>
<dbReference type="Pfam" id="PF00258">
    <property type="entry name" value="Flavodoxin_1"/>
    <property type="match status" value="1"/>
</dbReference>
<reference evidence="20 21" key="1">
    <citation type="submission" date="2015-06" db="EMBL/GenBank/DDBJ databases">
        <title>Draft genome of the ant-associated black yeast Phialophora attae CBS 131958.</title>
        <authorList>
            <person name="Moreno L.F."/>
            <person name="Stielow B.J."/>
            <person name="de Hoog S."/>
            <person name="Vicente V.A."/>
            <person name="Weiss V.A."/>
            <person name="de Vries M."/>
            <person name="Cruz L.M."/>
            <person name="Souza E.M."/>
        </authorList>
    </citation>
    <scope>NUCLEOTIDE SEQUENCE [LARGE SCALE GENOMIC DNA]</scope>
    <source>
        <strain evidence="20 21">CBS 131958</strain>
    </source>
</reference>
<evidence type="ECO:0000256" key="9">
    <source>
        <dbReference type="ARBA" id="ARBA00022857"/>
    </source>
</evidence>
<dbReference type="Gene3D" id="2.40.30.10">
    <property type="entry name" value="Translation factors"/>
    <property type="match status" value="1"/>
</dbReference>
<comment type="catalytic activity">
    <reaction evidence="15 16">
        <text>2 oxidized [cytochrome P450] + NADPH = 2 reduced [cytochrome P450] + NADP(+) + H(+)</text>
        <dbReference type="Rhea" id="RHEA:24040"/>
        <dbReference type="Rhea" id="RHEA-COMP:14627"/>
        <dbReference type="Rhea" id="RHEA-COMP:14628"/>
        <dbReference type="ChEBI" id="CHEBI:15378"/>
        <dbReference type="ChEBI" id="CHEBI:55376"/>
        <dbReference type="ChEBI" id="CHEBI:57783"/>
        <dbReference type="ChEBI" id="CHEBI:58349"/>
        <dbReference type="ChEBI" id="CHEBI:60344"/>
        <dbReference type="EC" id="1.6.2.4"/>
    </reaction>
</comment>
<dbReference type="InterPro" id="IPR001433">
    <property type="entry name" value="OxRdtase_FAD/NAD-bd"/>
</dbReference>
<feature type="domain" description="Flavodoxin-like" evidence="18">
    <location>
        <begin position="509"/>
        <end position="649"/>
    </location>
</feature>
<dbReference type="CDD" id="cd06206">
    <property type="entry name" value="bifunctional_CYPOR"/>
    <property type="match status" value="1"/>
</dbReference>
<dbReference type="GO" id="GO:0070330">
    <property type="term" value="F:aromatase activity"/>
    <property type="evidence" value="ECO:0007669"/>
    <property type="project" value="UniProtKB-UniRule"/>
</dbReference>
<dbReference type="Pfam" id="PF00175">
    <property type="entry name" value="NAD_binding_1"/>
    <property type="match status" value="1"/>
</dbReference>
<keyword evidence="13 16" id="KW-0503">Monooxygenase</keyword>
<dbReference type="AlphaFoldDB" id="A0A0N1GWR4"/>
<evidence type="ECO:0000256" key="4">
    <source>
        <dbReference type="ARBA" id="ARBA00022617"/>
    </source>
</evidence>
<comment type="catalytic activity">
    <reaction evidence="14 16">
        <text>an organic molecule + reduced [NADPH--hemoprotein reductase] + O2 = an alcohol + oxidized [NADPH--hemoprotein reductase] + H2O + H(+)</text>
        <dbReference type="Rhea" id="RHEA:17149"/>
        <dbReference type="Rhea" id="RHEA-COMP:11964"/>
        <dbReference type="Rhea" id="RHEA-COMP:11965"/>
        <dbReference type="ChEBI" id="CHEBI:15377"/>
        <dbReference type="ChEBI" id="CHEBI:15378"/>
        <dbReference type="ChEBI" id="CHEBI:15379"/>
        <dbReference type="ChEBI" id="CHEBI:30879"/>
        <dbReference type="ChEBI" id="CHEBI:57618"/>
        <dbReference type="ChEBI" id="CHEBI:58210"/>
        <dbReference type="ChEBI" id="CHEBI:142491"/>
        <dbReference type="EC" id="1.14.14.1"/>
    </reaction>
</comment>
<dbReference type="VEuPathDB" id="FungiDB:AB675_3893"/>
<dbReference type="InterPro" id="IPR003097">
    <property type="entry name" value="CysJ-like_FAD-binding"/>
</dbReference>
<dbReference type="EC" id="1.14.14.1" evidence="16"/>
<keyword evidence="12 16" id="KW-0408">Iron</keyword>
<keyword evidence="9 16" id="KW-0521">NADP</keyword>
<keyword evidence="7 16" id="KW-0479">Metal-binding</keyword>
<dbReference type="FunFam" id="1.10.630.10:FF:000040">
    <property type="entry name" value="Bifunctional cytochrome P450/NADPH--P450 reductase"/>
    <property type="match status" value="1"/>
</dbReference>
<feature type="binding site" description="axial binding residue" evidence="17">
    <location>
        <position position="411"/>
    </location>
    <ligand>
        <name>heme</name>
        <dbReference type="ChEBI" id="CHEBI:30413"/>
    </ligand>
    <ligandPart>
        <name>Fe</name>
        <dbReference type="ChEBI" id="CHEBI:18248"/>
    </ligandPart>
</feature>
<keyword evidence="11 16" id="KW-0560">Oxidoreductase</keyword>
<dbReference type="GO" id="GO:0010181">
    <property type="term" value="F:FMN binding"/>
    <property type="evidence" value="ECO:0007669"/>
    <property type="project" value="UniProtKB-UniRule"/>
</dbReference>
<dbReference type="Gene3D" id="1.20.990.10">
    <property type="entry name" value="NADPH-cytochrome p450 Reductase, Chain A, domain 3"/>
    <property type="match status" value="1"/>
</dbReference>
<keyword evidence="6 16" id="KW-0288">FMN</keyword>
<evidence type="ECO:0000313" key="21">
    <source>
        <dbReference type="Proteomes" id="UP000038010"/>
    </source>
</evidence>
<evidence type="ECO:0000256" key="7">
    <source>
        <dbReference type="ARBA" id="ARBA00022723"/>
    </source>
</evidence>
<dbReference type="STRING" id="1664694.A0A0N1GWR4"/>
<dbReference type="SUPFAM" id="SSF52343">
    <property type="entry name" value="Ferredoxin reductase-like, C-terminal NADP-linked domain"/>
    <property type="match status" value="1"/>
</dbReference>
<dbReference type="OrthoDB" id="1470350at2759"/>
<evidence type="ECO:0000256" key="11">
    <source>
        <dbReference type="ARBA" id="ARBA00023002"/>
    </source>
</evidence>
<comment type="caution">
    <text evidence="20">The sequence shown here is derived from an EMBL/GenBank/DDBJ whole genome shotgun (WGS) entry which is preliminary data.</text>
</comment>
<dbReference type="PRINTS" id="PR00463">
    <property type="entry name" value="EP450I"/>
</dbReference>
<evidence type="ECO:0000256" key="14">
    <source>
        <dbReference type="ARBA" id="ARBA00047827"/>
    </source>
</evidence>
<dbReference type="Pfam" id="PF00667">
    <property type="entry name" value="FAD_binding_1"/>
    <property type="match status" value="1"/>
</dbReference>
<dbReference type="EMBL" id="LFJN01000061">
    <property type="protein sequence ID" value="KPI34422.1"/>
    <property type="molecule type" value="Genomic_DNA"/>
</dbReference>
<dbReference type="CDD" id="cd11068">
    <property type="entry name" value="CYP120A1"/>
    <property type="match status" value="1"/>
</dbReference>
<name>A0A0N1GWR4_9EURO</name>
<evidence type="ECO:0000256" key="13">
    <source>
        <dbReference type="ARBA" id="ARBA00023033"/>
    </source>
</evidence>
<dbReference type="InterPro" id="IPR002401">
    <property type="entry name" value="Cyt_P450_E_grp-I"/>
</dbReference>
<dbReference type="InterPro" id="IPR023173">
    <property type="entry name" value="NADPH_Cyt_P450_Rdtase_alpha"/>
</dbReference>
<keyword evidence="5 16" id="KW-0285">Flavoprotein</keyword>
<evidence type="ECO:0000256" key="3">
    <source>
        <dbReference type="ARBA" id="ARBA00022448"/>
    </source>
</evidence>
<keyword evidence="21" id="KW-1185">Reference proteome</keyword>
<dbReference type="GO" id="GO:0003958">
    <property type="term" value="F:NADPH-hemoprotein reductase activity"/>
    <property type="evidence" value="ECO:0007669"/>
    <property type="project" value="UniProtKB-UniRule"/>
</dbReference>
<organism evidence="20 21">
    <name type="scientific">Cyphellophora attinorum</name>
    <dbReference type="NCBI Taxonomy" id="1664694"/>
    <lineage>
        <taxon>Eukaryota</taxon>
        <taxon>Fungi</taxon>
        <taxon>Dikarya</taxon>
        <taxon>Ascomycota</taxon>
        <taxon>Pezizomycotina</taxon>
        <taxon>Eurotiomycetes</taxon>
        <taxon>Chaetothyriomycetidae</taxon>
        <taxon>Chaetothyriales</taxon>
        <taxon>Cyphellophoraceae</taxon>
        <taxon>Cyphellophora</taxon>
    </lineage>
</organism>
<dbReference type="InterPro" id="IPR001128">
    <property type="entry name" value="Cyt_P450"/>
</dbReference>
<dbReference type="InterPro" id="IPR017938">
    <property type="entry name" value="Riboflavin_synthase-like_b-brl"/>
</dbReference>
<dbReference type="PRINTS" id="PR00385">
    <property type="entry name" value="P450"/>
</dbReference>
<evidence type="ECO:0000256" key="17">
    <source>
        <dbReference type="PIRSR" id="PIRSR000209-1"/>
    </source>
</evidence>
<evidence type="ECO:0000256" key="16">
    <source>
        <dbReference type="PIRNR" id="PIRNR000209"/>
    </source>
</evidence>
<dbReference type="GO" id="GO:0050660">
    <property type="term" value="F:flavin adenine dinucleotide binding"/>
    <property type="evidence" value="ECO:0007669"/>
    <property type="project" value="TreeGrafter"/>
</dbReference>
<dbReference type="InterPro" id="IPR029039">
    <property type="entry name" value="Flavoprotein-like_sf"/>
</dbReference>
<dbReference type="SUPFAM" id="SSF48264">
    <property type="entry name" value="Cytochrome P450"/>
    <property type="match status" value="1"/>
</dbReference>
<dbReference type="PANTHER" id="PTHR19384:SF127">
    <property type="entry name" value="BIFUNCTIONAL CYTOCHROME P450_NADPH--P450 REDUCTASE"/>
    <property type="match status" value="1"/>
</dbReference>
<dbReference type="InterPro" id="IPR008254">
    <property type="entry name" value="Flavodoxin/NO_synth"/>
</dbReference>
<dbReference type="GO" id="GO:0020037">
    <property type="term" value="F:heme binding"/>
    <property type="evidence" value="ECO:0007669"/>
    <property type="project" value="UniProtKB-UniRule"/>
</dbReference>
<evidence type="ECO:0000256" key="15">
    <source>
        <dbReference type="ARBA" id="ARBA00049342"/>
    </source>
</evidence>
<dbReference type="Gene3D" id="3.40.50.360">
    <property type="match status" value="1"/>
</dbReference>
<keyword evidence="10 16" id="KW-0249">Electron transport</keyword>
<evidence type="ECO:0000256" key="5">
    <source>
        <dbReference type="ARBA" id="ARBA00022630"/>
    </source>
</evidence>
<dbReference type="GO" id="GO:0005829">
    <property type="term" value="C:cytosol"/>
    <property type="evidence" value="ECO:0007669"/>
    <property type="project" value="TreeGrafter"/>
</dbReference>
<dbReference type="Gene3D" id="3.40.50.80">
    <property type="entry name" value="Nucleotide-binding domain of ferredoxin-NADP reductase (FNR) module"/>
    <property type="match status" value="1"/>
</dbReference>
<dbReference type="EC" id="1.6.2.4" evidence="16"/>
<dbReference type="Pfam" id="PF00067">
    <property type="entry name" value="p450"/>
    <property type="match status" value="1"/>
</dbReference>
<dbReference type="PANTHER" id="PTHR19384">
    <property type="entry name" value="NITRIC OXIDE SYNTHASE-RELATED"/>
    <property type="match status" value="1"/>
</dbReference>
<protein>
    <recommendedName>
        <fullName evidence="16">Bifunctional cytochrome P450/NADPH--P450 reductase</fullName>
    </recommendedName>
    <domain>
        <recommendedName>
            <fullName evidence="16">Cytochrome P450</fullName>
            <ecNumber evidence="16">1.14.14.1</ecNumber>
        </recommendedName>
    </domain>
    <domain>
        <recommendedName>
            <fullName evidence="16">NADPH--cytochrome P450 reductase</fullName>
            <ecNumber evidence="16">1.6.2.4</ecNumber>
        </recommendedName>
    </domain>
</protein>
<evidence type="ECO:0000256" key="1">
    <source>
        <dbReference type="ARBA" id="ARBA00001971"/>
    </source>
</evidence>
<sequence length="1086" mass="120549">MAEDIPGPRKLPLLGNLLELNDGTGSIIGSFERLCDAYGPIYQVSIAGSRRVIIGSADLLEEMTDEKRFVKVPPEVRRGSDRPKGLFTATNEDPDWAQGHRILMPAFAPLSVHDMFADMKDIANQLILSWARKGPENRILVTDDLTKLTLDTIALCTMSYRFNSFYTESLNPFVEAMMATFKINNDLATKPAFVKKLMVKKMAENEKHFAFMNKVGLDIVENRRANPTEKKDVLNTMIYGKDPKTGHVMRDDLIVAQMTTFLIAGHETTSGLLSFAMANLLKNPHTYLKAQQEVDAVLGSRTIEVTDIKNLKYLNAVLRETARLTPTVPFLQKHVNPQDTTGFVTVERGRYRIKHDDQIIILVGKCQRDPKVWGETACEFIPERMYDENFDKVMAAYPGAWKPFGNGKRACIGRPFAWQESMLVMAMILQSFDVKLDDPNYELKIKQSLTIKPDDFYIRVTPRKRLDATDVDKLIHTGANGSGTAELSDRTRAHTNGFASPTPSAPKPMTILYGSNTGTCQAFAQQVSCQAAARGFNPRVVDMDSATDAIPRSHPTVFITSSYEGLPPENAARFVEWLQSLEGETLTDVQYTVFGCGHKDWSRTFHRIPKLVDELLSRHGAKRYAPVGFADAAKGNLQGEFEDWLDASLWPNLVSAADDLSAVEDSGIVVELSANARASTLRHDVGVARVLDNRLLTQPGEPAKWHMDIELPSTATYECGDYLAVLPLNSEKIIRRIMAHFVLPWDAIVTIRPTSGTILPTDTPLSVFDVLRSYLELSQPATKKNLRTLASHCESTADKALLESVAGSDTRYKNEFLAKRTSIFDVLSHYTSIKMSFGEFLVLLPPLRVRQYSISSSPLANDGRCSITYGVINAALLSDPEHRFEGVTGNYLSSLAAGDSIQASVRAGAKKEFRLPLDPETPIIMFAAGTGIAPFRGFIQQRQIMQESNPGRKLGKALFYLGCRSEADRLYAKEMDAWIDSGVVDVRYAYSRGGERSGGSKYVADCMVREEDSNKIIKLWRAGARVYICGSGSFSRSVRDAATTIAKARAAAEGLDLHAGTNGEMNEVERRFRDALTERVASDVFD</sequence>
<evidence type="ECO:0000256" key="8">
    <source>
        <dbReference type="ARBA" id="ARBA00022827"/>
    </source>
</evidence>
<evidence type="ECO:0000256" key="2">
    <source>
        <dbReference type="ARBA" id="ARBA00010018"/>
    </source>
</evidence>
<evidence type="ECO:0000256" key="12">
    <source>
        <dbReference type="ARBA" id="ARBA00023004"/>
    </source>
</evidence>
<dbReference type="InterPro" id="IPR039261">
    <property type="entry name" value="FNR_nucleotide-bd"/>
</dbReference>
<dbReference type="InterPro" id="IPR023206">
    <property type="entry name" value="Bifunctional_P450_P450_red"/>
</dbReference>
<dbReference type="InterPro" id="IPR017972">
    <property type="entry name" value="Cyt_P450_CS"/>
</dbReference>
<comment type="cofactor">
    <cofactor evidence="1 16 17">
        <name>heme</name>
        <dbReference type="ChEBI" id="CHEBI:30413"/>
    </cofactor>
</comment>
<dbReference type="Proteomes" id="UP000038010">
    <property type="component" value="Unassembled WGS sequence"/>
</dbReference>
<dbReference type="GO" id="GO:0005506">
    <property type="term" value="F:iron ion binding"/>
    <property type="evidence" value="ECO:0007669"/>
    <property type="project" value="UniProtKB-UniRule"/>
</dbReference>
<dbReference type="Gene3D" id="1.10.630.10">
    <property type="entry name" value="Cytochrome P450"/>
    <property type="match status" value="1"/>
</dbReference>
<gene>
    <name evidence="20" type="ORF">AB675_3893</name>
</gene>
<evidence type="ECO:0000259" key="18">
    <source>
        <dbReference type="PROSITE" id="PS50902"/>
    </source>
</evidence>
<evidence type="ECO:0000313" key="20">
    <source>
        <dbReference type="EMBL" id="KPI34422.1"/>
    </source>
</evidence>
<evidence type="ECO:0000256" key="6">
    <source>
        <dbReference type="ARBA" id="ARBA00022643"/>
    </source>
</evidence>
<evidence type="ECO:0000256" key="10">
    <source>
        <dbReference type="ARBA" id="ARBA00022982"/>
    </source>
</evidence>
<dbReference type="InterPro" id="IPR036396">
    <property type="entry name" value="Cyt_P450_sf"/>
</dbReference>